<organism evidence="2 3">
    <name type="scientific">Bodo saltans</name>
    <name type="common">Flagellated protozoan</name>
    <dbReference type="NCBI Taxonomy" id="75058"/>
    <lineage>
        <taxon>Eukaryota</taxon>
        <taxon>Discoba</taxon>
        <taxon>Euglenozoa</taxon>
        <taxon>Kinetoplastea</taxon>
        <taxon>Metakinetoplastina</taxon>
        <taxon>Eubodonida</taxon>
        <taxon>Bodonidae</taxon>
        <taxon>Bodo</taxon>
    </lineage>
</organism>
<accession>A0A0S4IQU0</accession>
<reference evidence="3" key="1">
    <citation type="submission" date="2015-09" db="EMBL/GenBank/DDBJ databases">
        <authorList>
            <consortium name="Pathogen Informatics"/>
        </authorList>
    </citation>
    <scope>NUCLEOTIDE SEQUENCE [LARGE SCALE GENOMIC DNA]</scope>
    <source>
        <strain evidence="3">Lake Konstanz</strain>
    </source>
</reference>
<sequence length="52" mass="5464">MVGLNNGDSLPLQLMTLAVVARAVLCVSQMDVDIIADFFLAGVSKYHSAVIG</sequence>
<evidence type="ECO:0000313" key="3">
    <source>
        <dbReference type="Proteomes" id="UP000051952"/>
    </source>
</evidence>
<name>A0A0S4IQU0_BODSA</name>
<protein>
    <recommendedName>
        <fullName evidence="4">GPI-anchored surface protein</fullName>
    </recommendedName>
</protein>
<dbReference type="VEuPathDB" id="TriTrypDB:BSAL_54035"/>
<evidence type="ECO:0008006" key="4">
    <source>
        <dbReference type="Google" id="ProtNLM"/>
    </source>
</evidence>
<evidence type="ECO:0000256" key="1">
    <source>
        <dbReference type="SAM" id="SignalP"/>
    </source>
</evidence>
<feature type="signal peptide" evidence="1">
    <location>
        <begin position="1"/>
        <end position="26"/>
    </location>
</feature>
<keyword evidence="3" id="KW-1185">Reference proteome</keyword>
<feature type="chain" id="PRO_5006621475" description="GPI-anchored surface protein" evidence="1">
    <location>
        <begin position="27"/>
        <end position="52"/>
    </location>
</feature>
<dbReference type="EMBL" id="CYKH01000120">
    <property type="protein sequence ID" value="CUE72235.1"/>
    <property type="molecule type" value="Genomic_DNA"/>
</dbReference>
<proteinExistence type="predicted"/>
<gene>
    <name evidence="2" type="ORF">BSAL_54035</name>
</gene>
<dbReference type="Proteomes" id="UP000051952">
    <property type="component" value="Unassembled WGS sequence"/>
</dbReference>
<keyword evidence="1" id="KW-0732">Signal</keyword>
<evidence type="ECO:0000313" key="2">
    <source>
        <dbReference type="EMBL" id="CUE72235.1"/>
    </source>
</evidence>
<dbReference type="AlphaFoldDB" id="A0A0S4IQU0"/>